<evidence type="ECO:0000313" key="3">
    <source>
        <dbReference type="Proteomes" id="UP000236161"/>
    </source>
</evidence>
<dbReference type="STRING" id="1088818.A0A2I0AHZ8"/>
<feature type="coiled-coil region" evidence="1">
    <location>
        <begin position="146"/>
        <end position="180"/>
    </location>
</feature>
<sequence length="341" mass="39700">MMENEKAVTSSLTLELDPLLKDFNEKKLSFRRNVVSLTAALKDSRSRLAKQDEFLVRESQSRQVAESKARNLEEVICRLHECLNERNDQFRACTLVSEQCSKDLDILRSQLSLTHATAEVTASSAQSALAQCLSLVGEVDEKSRCIRENEVQIISLCERLDQLQRDLEEREMSQNQLKEHVLKIDKEIQCALAEAGDNRDYELRKVLDEDFARNFEKMNKFFTSMGDEIARLRDEVHFLSAHLKHKNKEFESQLEKHRRADQEVKKKVLKLEFCLQETRSQIRKLQRMGEKSDRAIKELREQIEIKQQRGFSYRKFNFWESSGIKVIASMSMLILVAIARG</sequence>
<proteinExistence type="predicted"/>
<accession>A0A2I0AHZ8</accession>
<dbReference type="EMBL" id="KZ451980">
    <property type="protein sequence ID" value="PKA55145.1"/>
    <property type="molecule type" value="Genomic_DNA"/>
</dbReference>
<dbReference type="PANTHER" id="PTHR48145:SF5">
    <property type="entry name" value="NUCLEAR ENVELOPE-ASSOCIATED PROTEIN 2"/>
    <property type="match status" value="1"/>
</dbReference>
<dbReference type="OrthoDB" id="1912966at2759"/>
<keyword evidence="1" id="KW-0175">Coiled coil</keyword>
<evidence type="ECO:0000256" key="1">
    <source>
        <dbReference type="SAM" id="Coils"/>
    </source>
</evidence>
<feature type="coiled-coil region" evidence="1">
    <location>
        <begin position="229"/>
        <end position="309"/>
    </location>
</feature>
<gene>
    <name evidence="2" type="ORF">AXF42_Ash003782</name>
</gene>
<keyword evidence="3" id="KW-1185">Reference proteome</keyword>
<reference evidence="2 3" key="1">
    <citation type="journal article" date="2017" name="Nature">
        <title>The Apostasia genome and the evolution of orchids.</title>
        <authorList>
            <person name="Zhang G.Q."/>
            <person name="Liu K.W."/>
            <person name="Li Z."/>
            <person name="Lohaus R."/>
            <person name="Hsiao Y.Y."/>
            <person name="Niu S.C."/>
            <person name="Wang J.Y."/>
            <person name="Lin Y.C."/>
            <person name="Xu Q."/>
            <person name="Chen L.J."/>
            <person name="Yoshida K."/>
            <person name="Fujiwara S."/>
            <person name="Wang Z.W."/>
            <person name="Zhang Y.Q."/>
            <person name="Mitsuda N."/>
            <person name="Wang M."/>
            <person name="Liu G.H."/>
            <person name="Pecoraro L."/>
            <person name="Huang H.X."/>
            <person name="Xiao X.J."/>
            <person name="Lin M."/>
            <person name="Wu X.Y."/>
            <person name="Wu W.L."/>
            <person name="Chen Y.Y."/>
            <person name="Chang S.B."/>
            <person name="Sakamoto S."/>
            <person name="Ohme-Takagi M."/>
            <person name="Yagi M."/>
            <person name="Zeng S.J."/>
            <person name="Shen C.Y."/>
            <person name="Yeh C.M."/>
            <person name="Luo Y.B."/>
            <person name="Tsai W.C."/>
            <person name="Van de Peer Y."/>
            <person name="Liu Z.J."/>
        </authorList>
    </citation>
    <scope>NUCLEOTIDE SEQUENCE [LARGE SCALE GENOMIC DNA]</scope>
    <source>
        <strain evidence="3">cv. Shenzhen</strain>
        <tissue evidence="2">Stem</tissue>
    </source>
</reference>
<dbReference type="AlphaFoldDB" id="A0A2I0AHZ8"/>
<name>A0A2I0AHZ8_9ASPA</name>
<dbReference type="PANTHER" id="PTHR48145">
    <property type="entry name" value="NUCLEAR ENVELOPE-ASSOCIATED PROTEIN 1"/>
    <property type="match status" value="1"/>
</dbReference>
<evidence type="ECO:0000313" key="2">
    <source>
        <dbReference type="EMBL" id="PKA55145.1"/>
    </source>
</evidence>
<dbReference type="InterPro" id="IPR049932">
    <property type="entry name" value="NEAP1-4"/>
</dbReference>
<dbReference type="Proteomes" id="UP000236161">
    <property type="component" value="Unassembled WGS sequence"/>
</dbReference>
<protein>
    <submittedName>
        <fullName evidence="2">Uncharacterized protein</fullName>
    </submittedName>
</protein>
<organism evidence="2 3">
    <name type="scientific">Apostasia shenzhenica</name>
    <dbReference type="NCBI Taxonomy" id="1088818"/>
    <lineage>
        <taxon>Eukaryota</taxon>
        <taxon>Viridiplantae</taxon>
        <taxon>Streptophyta</taxon>
        <taxon>Embryophyta</taxon>
        <taxon>Tracheophyta</taxon>
        <taxon>Spermatophyta</taxon>
        <taxon>Magnoliopsida</taxon>
        <taxon>Liliopsida</taxon>
        <taxon>Asparagales</taxon>
        <taxon>Orchidaceae</taxon>
        <taxon>Apostasioideae</taxon>
        <taxon>Apostasia</taxon>
    </lineage>
</organism>